<feature type="domain" description="Cathepsin propeptide inhibitor" evidence="6">
    <location>
        <begin position="106"/>
        <end position="163"/>
    </location>
</feature>
<dbReference type="Proteomes" id="UP000595140">
    <property type="component" value="Unassembled WGS sequence"/>
</dbReference>
<feature type="domain" description="Peptidase C1A papain C-terminal" evidence="5">
    <location>
        <begin position="207"/>
        <end position="413"/>
    </location>
</feature>
<feature type="domain" description="Cathepsin propeptide inhibitor" evidence="6">
    <location>
        <begin position="436"/>
        <end position="493"/>
    </location>
</feature>
<dbReference type="GO" id="GO:0008234">
    <property type="term" value="F:cysteine-type peptidase activity"/>
    <property type="evidence" value="ECO:0007669"/>
    <property type="project" value="UniProtKB-KW"/>
</dbReference>
<evidence type="ECO:0008006" key="9">
    <source>
        <dbReference type="Google" id="ProtNLM"/>
    </source>
</evidence>
<evidence type="ECO:0000259" key="5">
    <source>
        <dbReference type="SMART" id="SM00645"/>
    </source>
</evidence>
<keyword evidence="2" id="KW-0645">Protease</keyword>
<dbReference type="InterPro" id="IPR025661">
    <property type="entry name" value="Pept_asp_AS"/>
</dbReference>
<gene>
    <name evidence="7" type="ORF">CCAM_LOCUS42666</name>
</gene>
<dbReference type="GO" id="GO:0006508">
    <property type="term" value="P:proteolysis"/>
    <property type="evidence" value="ECO:0007669"/>
    <property type="project" value="InterPro"/>
</dbReference>
<keyword evidence="2" id="KW-0378">Hydrolase</keyword>
<evidence type="ECO:0000256" key="4">
    <source>
        <dbReference type="ARBA" id="ARBA00023157"/>
    </source>
</evidence>
<dbReference type="InterPro" id="IPR039417">
    <property type="entry name" value="Peptidase_C1A_papain-like"/>
</dbReference>
<evidence type="ECO:0000313" key="7">
    <source>
        <dbReference type="EMBL" id="VFR00891.1"/>
    </source>
</evidence>
<dbReference type="OrthoDB" id="10253408at2759"/>
<dbReference type="SMART" id="SM00645">
    <property type="entry name" value="Pept_C1"/>
    <property type="match status" value="1"/>
</dbReference>
<organism evidence="7 8">
    <name type="scientific">Cuscuta campestris</name>
    <dbReference type="NCBI Taxonomy" id="132261"/>
    <lineage>
        <taxon>Eukaryota</taxon>
        <taxon>Viridiplantae</taxon>
        <taxon>Streptophyta</taxon>
        <taxon>Embryophyta</taxon>
        <taxon>Tracheophyta</taxon>
        <taxon>Spermatophyta</taxon>
        <taxon>Magnoliopsida</taxon>
        <taxon>eudicotyledons</taxon>
        <taxon>Gunneridae</taxon>
        <taxon>Pentapetalae</taxon>
        <taxon>asterids</taxon>
        <taxon>lamiids</taxon>
        <taxon>Solanales</taxon>
        <taxon>Convolvulaceae</taxon>
        <taxon>Cuscuteae</taxon>
        <taxon>Cuscuta</taxon>
        <taxon>Cuscuta subgen. Grammica</taxon>
        <taxon>Cuscuta sect. Cleistogrammica</taxon>
    </lineage>
</organism>
<dbReference type="EMBL" id="OOIL02006718">
    <property type="protein sequence ID" value="VFR00891.1"/>
    <property type="molecule type" value="Genomic_DNA"/>
</dbReference>
<dbReference type="InterPro" id="IPR013128">
    <property type="entry name" value="Peptidase_C1A"/>
</dbReference>
<name>A0A484NIF8_9ASTE</name>
<dbReference type="Pfam" id="PF08246">
    <property type="entry name" value="Inhibitor_I29"/>
    <property type="match status" value="2"/>
</dbReference>
<dbReference type="InterPro" id="IPR013201">
    <property type="entry name" value="Prot_inhib_I29"/>
</dbReference>
<dbReference type="Pfam" id="PF00112">
    <property type="entry name" value="Peptidase_C1"/>
    <property type="match status" value="1"/>
</dbReference>
<sequence length="565" mass="61386">MRARCPRPTIGSGVGAASLAVVGASSGRWSVSAVLVLPPVLAALDDVMSPAATGAVSSVAGRGSDAGLSVAASKTVGAAAPGRLGGRRRRNTGGDAFQELAVEEHFERWMVFHKRFYADESEREKRFNIFKRNKEYVESFNRAGNRTFTLGINAFSDMTDREFIDAYLNGNYTEPPRLRHPLRHPMSHEHSWKPYSGLFHNVSLDTLPAAVDWVKQGAVTGVKDQGECGSCWAFSAVASLEGLNKIHSGTLLPLSEQQLVDCDAKSNGCVNGDVASAFAYAVANHGLAKEEDYPYTGSQGACCQGMGAFGSIEFFKNVPANDAWALRTAVARQPVSAVVTFGPDFVPELKNYRGGIYHPGKSGYCGEGIFHSLTVVGYQSNPGYWLIKNSWGTSWGEGGYLRLARDPTVAAPAPQPAAASAGGDDAFQDLPVEEHFERWMVLHERSYADELEKDKRFTIFKQNREYVESFNRAGNRTFTLGINAFSDMTNEEFAEDYLTSCSRAAEPPFRSPGGRRGMLDKELSPETYSGAFPNVSSDDLPPSINWVDRGAVTRVKSQGEKCGCC</sequence>
<evidence type="ECO:0000313" key="8">
    <source>
        <dbReference type="Proteomes" id="UP000595140"/>
    </source>
</evidence>
<reference evidence="7 8" key="1">
    <citation type="submission" date="2018-04" db="EMBL/GenBank/DDBJ databases">
        <authorList>
            <person name="Vogel A."/>
        </authorList>
    </citation>
    <scope>NUCLEOTIDE SEQUENCE [LARGE SCALE GENOMIC DNA]</scope>
</reference>
<keyword evidence="3" id="KW-0865">Zymogen</keyword>
<dbReference type="SMART" id="SM00848">
    <property type="entry name" value="Inhibitor_I29"/>
    <property type="match status" value="2"/>
</dbReference>
<dbReference type="PANTHER" id="PTHR12411">
    <property type="entry name" value="CYSTEINE PROTEASE FAMILY C1-RELATED"/>
    <property type="match status" value="1"/>
</dbReference>
<dbReference type="InterPro" id="IPR000668">
    <property type="entry name" value="Peptidase_C1A_C"/>
</dbReference>
<dbReference type="PROSITE" id="PS00139">
    <property type="entry name" value="THIOL_PROTEASE_CYS"/>
    <property type="match status" value="1"/>
</dbReference>
<accession>A0A484NIF8</accession>
<keyword evidence="4" id="KW-1015">Disulfide bond</keyword>
<dbReference type="SUPFAM" id="SSF54001">
    <property type="entry name" value="Cysteine proteinases"/>
    <property type="match status" value="2"/>
</dbReference>
<dbReference type="InterPro" id="IPR000169">
    <property type="entry name" value="Pept_cys_AS"/>
</dbReference>
<keyword evidence="8" id="KW-1185">Reference proteome</keyword>
<evidence type="ECO:0000256" key="3">
    <source>
        <dbReference type="ARBA" id="ARBA00023145"/>
    </source>
</evidence>
<dbReference type="AlphaFoldDB" id="A0A484NIF8"/>
<proteinExistence type="inferred from homology"/>
<dbReference type="PRINTS" id="PR00705">
    <property type="entry name" value="PAPAIN"/>
</dbReference>
<dbReference type="CDD" id="cd02248">
    <property type="entry name" value="Peptidase_C1A"/>
    <property type="match status" value="1"/>
</dbReference>
<dbReference type="PROSITE" id="PS00640">
    <property type="entry name" value="THIOL_PROTEASE_ASN"/>
    <property type="match status" value="1"/>
</dbReference>
<evidence type="ECO:0000256" key="1">
    <source>
        <dbReference type="ARBA" id="ARBA00008455"/>
    </source>
</evidence>
<keyword evidence="2" id="KW-0788">Thiol protease</keyword>
<dbReference type="Gene3D" id="3.90.70.10">
    <property type="entry name" value="Cysteine proteinases"/>
    <property type="match status" value="2"/>
</dbReference>
<evidence type="ECO:0000259" key="6">
    <source>
        <dbReference type="SMART" id="SM00848"/>
    </source>
</evidence>
<dbReference type="InterPro" id="IPR038765">
    <property type="entry name" value="Papain-like_cys_pep_sf"/>
</dbReference>
<protein>
    <recommendedName>
        <fullName evidence="9">Cathepsin propeptide inhibitor domain-containing protein</fullName>
    </recommendedName>
</protein>
<evidence type="ECO:0000256" key="2">
    <source>
        <dbReference type="ARBA" id="ARBA00022807"/>
    </source>
</evidence>
<comment type="similarity">
    <text evidence="1">Belongs to the peptidase C1 family.</text>
</comment>
<dbReference type="FunFam" id="3.90.70.10:FF:000204">
    <property type="entry name" value="Papain"/>
    <property type="match status" value="1"/>
</dbReference>